<evidence type="ECO:0000256" key="1">
    <source>
        <dbReference type="ARBA" id="ARBA00004792"/>
    </source>
</evidence>
<accession>A0ABU2JG18</accession>
<dbReference type="EMBL" id="JAVREH010000059">
    <property type="protein sequence ID" value="MDT0263921.1"/>
    <property type="molecule type" value="Genomic_DNA"/>
</dbReference>
<reference evidence="5" key="1">
    <citation type="submission" date="2023-07" db="EMBL/GenBank/DDBJ databases">
        <title>30 novel species of actinomycetes from the DSMZ collection.</title>
        <authorList>
            <person name="Nouioui I."/>
        </authorList>
    </citation>
    <scope>NUCLEOTIDE SEQUENCE [LARGE SCALE GENOMIC DNA]</scope>
    <source>
        <strain evidence="5">DSM 44399</strain>
    </source>
</reference>
<name>A0ABU2JG18_9ACTN</name>
<gene>
    <name evidence="4" type="ORF">RM423_21325</name>
</gene>
<sequence length="299" mass="33079">MPIESVALESYPRAALQRGRLVDDALVFEIADGLGRALADGFFLLQMPADFSVSAMDAFCANFFKPADDGSAALTEYRGFRDRAVPGDYQGYFDREHDQWENFYVERANWGVLPEPVAAEGAALVGIGIAVLRSILRSLAIPERSWQQVTGGLAGSGGHRMLAFNHFRSEKKTRGCKFHRDSGWVTVLRSIEPGLVALISDELQTIWPEDGHLIVNFGSSIEVLTAHLPTPVRASVHGVVQTEREQASQDRLSYVAFLDSDLTADIFEMRDGEPQYVEAVAEFAVREVARTYDDDNAHL</sequence>
<organism evidence="4 5">
    <name type="scientific">Jatrophihabitans lederbergiae</name>
    <dbReference type="NCBI Taxonomy" id="3075547"/>
    <lineage>
        <taxon>Bacteria</taxon>
        <taxon>Bacillati</taxon>
        <taxon>Actinomycetota</taxon>
        <taxon>Actinomycetes</taxon>
        <taxon>Jatrophihabitantales</taxon>
        <taxon>Jatrophihabitantaceae</taxon>
        <taxon>Jatrophihabitans</taxon>
    </lineage>
</organism>
<dbReference type="RefSeq" id="WP_311425064.1">
    <property type="nucleotide sequence ID" value="NZ_JAVREH010000059.1"/>
</dbReference>
<evidence type="ECO:0000313" key="5">
    <source>
        <dbReference type="Proteomes" id="UP001183176"/>
    </source>
</evidence>
<protein>
    <submittedName>
        <fullName evidence="4">2OG-Fe(II) oxygenase family protein</fullName>
    </submittedName>
</protein>
<dbReference type="InterPro" id="IPR027443">
    <property type="entry name" value="IPNS-like_sf"/>
</dbReference>
<keyword evidence="2" id="KW-0045">Antibiotic biosynthesis</keyword>
<dbReference type="Pfam" id="PF03171">
    <property type="entry name" value="2OG-FeII_Oxy"/>
    <property type="match status" value="1"/>
</dbReference>
<comment type="caution">
    <text evidence="4">The sequence shown here is derived from an EMBL/GenBank/DDBJ whole genome shotgun (WGS) entry which is preliminary data.</text>
</comment>
<feature type="domain" description="Isopenicillin N synthase-like Fe(2+) 2OG dioxygenase" evidence="3">
    <location>
        <begin position="162"/>
        <end position="258"/>
    </location>
</feature>
<evidence type="ECO:0000256" key="2">
    <source>
        <dbReference type="ARBA" id="ARBA00023194"/>
    </source>
</evidence>
<dbReference type="SUPFAM" id="SSF51197">
    <property type="entry name" value="Clavaminate synthase-like"/>
    <property type="match status" value="1"/>
</dbReference>
<dbReference type="Proteomes" id="UP001183176">
    <property type="component" value="Unassembled WGS sequence"/>
</dbReference>
<proteinExistence type="predicted"/>
<dbReference type="InterPro" id="IPR044861">
    <property type="entry name" value="IPNS-like_FE2OG_OXY"/>
</dbReference>
<dbReference type="Gene3D" id="2.60.120.330">
    <property type="entry name" value="B-lactam Antibiotic, Isopenicillin N Synthase, Chain"/>
    <property type="match status" value="1"/>
</dbReference>
<evidence type="ECO:0000259" key="3">
    <source>
        <dbReference type="Pfam" id="PF03171"/>
    </source>
</evidence>
<comment type="pathway">
    <text evidence="1">Antibiotic biosynthesis.</text>
</comment>
<keyword evidence="5" id="KW-1185">Reference proteome</keyword>
<evidence type="ECO:0000313" key="4">
    <source>
        <dbReference type="EMBL" id="MDT0263921.1"/>
    </source>
</evidence>